<dbReference type="InterPro" id="IPR001313">
    <property type="entry name" value="Pumilio_RNA-bd_rpt"/>
</dbReference>
<dbReference type="Proteomes" id="UP001175000">
    <property type="component" value="Unassembled WGS sequence"/>
</dbReference>
<evidence type="ECO:0000256" key="4">
    <source>
        <dbReference type="SAM" id="Coils"/>
    </source>
</evidence>
<feature type="repeat" description="Pumilio" evidence="3">
    <location>
        <begin position="736"/>
        <end position="771"/>
    </location>
</feature>
<dbReference type="SUPFAM" id="SSF48371">
    <property type="entry name" value="ARM repeat"/>
    <property type="match status" value="1"/>
</dbReference>
<feature type="compositionally biased region" description="Polar residues" evidence="5">
    <location>
        <begin position="209"/>
        <end position="219"/>
    </location>
</feature>
<feature type="region of interest" description="Disordered" evidence="5">
    <location>
        <begin position="441"/>
        <end position="464"/>
    </location>
</feature>
<dbReference type="FunFam" id="1.25.10.10:FF:000237">
    <property type="entry name" value="Pumilio homolog 9"/>
    <property type="match status" value="1"/>
</dbReference>
<evidence type="ECO:0000256" key="5">
    <source>
        <dbReference type="SAM" id="MobiDB-lite"/>
    </source>
</evidence>
<dbReference type="GO" id="GO:0005737">
    <property type="term" value="C:cytoplasm"/>
    <property type="evidence" value="ECO:0007669"/>
    <property type="project" value="TreeGrafter"/>
</dbReference>
<evidence type="ECO:0000313" key="8">
    <source>
        <dbReference type="Proteomes" id="UP001175000"/>
    </source>
</evidence>
<feature type="compositionally biased region" description="Polar residues" evidence="5">
    <location>
        <begin position="139"/>
        <end position="148"/>
    </location>
</feature>
<feature type="repeat" description="Pumilio" evidence="3">
    <location>
        <begin position="588"/>
        <end position="626"/>
    </location>
</feature>
<evidence type="ECO:0000313" key="7">
    <source>
        <dbReference type="EMBL" id="KAK0626222.1"/>
    </source>
</evidence>
<dbReference type="InterPro" id="IPR033712">
    <property type="entry name" value="Pumilio_RNA-bd"/>
</dbReference>
<dbReference type="PROSITE" id="PS50302">
    <property type="entry name" value="PUM"/>
    <property type="match status" value="8"/>
</dbReference>
<feature type="region of interest" description="Disordered" evidence="5">
    <location>
        <begin position="289"/>
        <end position="338"/>
    </location>
</feature>
<evidence type="ECO:0000256" key="2">
    <source>
        <dbReference type="ARBA" id="ARBA00024893"/>
    </source>
</evidence>
<evidence type="ECO:0000256" key="3">
    <source>
        <dbReference type="PROSITE-ProRule" id="PRU00317"/>
    </source>
</evidence>
<keyword evidence="4" id="KW-0175">Coiled coil</keyword>
<name>A0AA39X2R3_9PEZI</name>
<feature type="coiled-coil region" evidence="4">
    <location>
        <begin position="64"/>
        <end position="105"/>
    </location>
</feature>
<dbReference type="EMBL" id="JAULSU010000002">
    <property type="protein sequence ID" value="KAK0626222.1"/>
    <property type="molecule type" value="Genomic_DNA"/>
</dbReference>
<keyword evidence="1" id="KW-0677">Repeat</keyword>
<feature type="compositionally biased region" description="Polar residues" evidence="5">
    <location>
        <begin position="159"/>
        <end position="171"/>
    </location>
</feature>
<dbReference type="InterPro" id="IPR011989">
    <property type="entry name" value="ARM-like"/>
</dbReference>
<dbReference type="GO" id="GO:0010608">
    <property type="term" value="P:post-transcriptional regulation of gene expression"/>
    <property type="evidence" value="ECO:0007669"/>
    <property type="project" value="TreeGrafter"/>
</dbReference>
<dbReference type="PANTHER" id="PTHR12537:SF13">
    <property type="entry name" value="PUMILIO HOMOLOGY DOMAIN FAMILY MEMBER 4"/>
    <property type="match status" value="1"/>
</dbReference>
<feature type="repeat" description="Pumilio" evidence="3">
    <location>
        <begin position="700"/>
        <end position="735"/>
    </location>
</feature>
<dbReference type="AlphaFoldDB" id="A0AA39X2R3"/>
<feature type="region of interest" description="Disordered" evidence="5">
    <location>
        <begin position="1"/>
        <end position="60"/>
    </location>
</feature>
<dbReference type="PROSITE" id="PS50303">
    <property type="entry name" value="PUM_HD"/>
    <property type="match status" value="1"/>
</dbReference>
<sequence length="1052" mass="114787">MDDFFRSQQSPRGDPQMSAFASPPRNGPQLPRRFTTDSGRVPTLSSITTAQRGPEPQDFTATTLEKKRMDYERLREHKRRFEAEIHKLDAQQRMEERELALMQEDLNVGRFGGHQSEPTTPPEYRETSAGFPTMFSRPNRYSTSSLTSPPGIFNRPGRSGSQLASPQSGIMQSRFAFDDQLPSRSVPGSRRNSDEDEKEEAVRQDPTSHRSTNALNRYSMPVTRSRTYLTDIGLEDSNNTTGFLFGDEDSNSGENRTTPTNNPDSFPALLRQQGYGTLLSSTSSTALDLAQSQPSASESTSTNGWNSISKHRSQQSMSTIGSTPLNGAASPPEVSAIGSRPASIRHSMDGAMKYFPDSSSGASDATPTLSVVSPQTSHILATPPKLQQSYSANDVPTVKSANVTPGMGVNANNHAQQHFHNHNASLGRIPAGAIANRHSRELSNDSGHANGRENGGYPSIGSTLQASAMPFGPTSILPQSSAPMAPAVLSPAAANHYPYYSGTPVYSPHAGNAATYGNLPMLMQGMALGSTGPSPVPAAMYQAPQGFTGYGALYQSSSRPQPQDSQARVIRDRRAVDNEAMARFNGMSLEQARGRIYDLCKDQHGCRFLQKQLENRQPEQIHLIWSETNMHVVELMTDPFGNYLCQKLLEYCDDDERTVLIQNASEAMVRIALNQHGTRALQKMIEHVSTAVQIKLIIDSLRHQVVELIQDLNGNHVIQKCLNKLSADDAAFIFEAVGNHCVEVGTHRHGCCVLQRCIDHADGAQKVWLIERITDNAVTLVQDPFGNYVVQYIIDLNQDAFTEPLVRQFQGRTAALSRHKFSSNVIEKCLRCASDTSKDMIVDELLMSGEMLNLLRDSFANYVIQTALEYSTTGVKIRLVEAIRPVLPNIRATPYGRRIQAKIQAYDTRAGTRESVGPSIPPITDATGAQISTRTAHQRILPPHQPSHQQAHQQAHQPIMPPPQVAYTNGTNGNGANLNGINGINGVNMHGVNVNDVNSNGLGNGLHNGLNNGVGGYANPGGMPAPQPPRGQQYPPQYQGMGGPTDQGESWL</sequence>
<dbReference type="CDD" id="cd07920">
    <property type="entry name" value="Pumilio"/>
    <property type="match status" value="1"/>
</dbReference>
<feature type="region of interest" description="Disordered" evidence="5">
    <location>
        <begin position="233"/>
        <end position="268"/>
    </location>
</feature>
<protein>
    <submittedName>
        <fullName evidence="7">Armadillo-type protein</fullName>
    </submittedName>
</protein>
<gene>
    <name evidence="7" type="ORF">B0T14DRAFT_424522</name>
</gene>
<evidence type="ECO:0000256" key="1">
    <source>
        <dbReference type="ARBA" id="ARBA00022737"/>
    </source>
</evidence>
<comment type="function">
    <text evidence="2">RNA-binding nucleolar protein required for pre-rRNA processing. Involved in production of 18S rRNA and assembly of small ribosomal subunit.</text>
</comment>
<dbReference type="InterPro" id="IPR033133">
    <property type="entry name" value="PUM-HD"/>
</dbReference>
<feature type="compositionally biased region" description="Polar residues" evidence="5">
    <location>
        <begin position="252"/>
        <end position="264"/>
    </location>
</feature>
<dbReference type="PANTHER" id="PTHR12537">
    <property type="entry name" value="RNA BINDING PROTEIN PUMILIO-RELATED"/>
    <property type="match status" value="1"/>
</dbReference>
<feature type="compositionally biased region" description="Low complexity" evidence="5">
    <location>
        <begin position="1030"/>
        <end position="1039"/>
    </location>
</feature>
<feature type="region of interest" description="Disordered" evidence="5">
    <location>
        <begin position="1016"/>
        <end position="1052"/>
    </location>
</feature>
<dbReference type="SMART" id="SM00025">
    <property type="entry name" value="Pumilio"/>
    <property type="match status" value="8"/>
</dbReference>
<accession>A0AA39X2R3</accession>
<feature type="repeat" description="Pumilio" evidence="3">
    <location>
        <begin position="627"/>
        <end position="662"/>
    </location>
</feature>
<feature type="repeat" description="Pumilio" evidence="3">
    <location>
        <begin position="772"/>
        <end position="807"/>
    </location>
</feature>
<feature type="domain" description="PUM-HD" evidence="6">
    <location>
        <begin position="565"/>
        <end position="907"/>
    </location>
</feature>
<dbReference type="Gene3D" id="1.25.10.10">
    <property type="entry name" value="Leucine-rich Repeat Variant"/>
    <property type="match status" value="1"/>
</dbReference>
<comment type="caution">
    <text evidence="7">The sequence shown here is derived from an EMBL/GenBank/DDBJ whole genome shotgun (WGS) entry which is preliminary data.</text>
</comment>
<reference evidence="7" key="1">
    <citation type="submission" date="2023-06" db="EMBL/GenBank/DDBJ databases">
        <title>Genome-scale phylogeny and comparative genomics of the fungal order Sordariales.</title>
        <authorList>
            <consortium name="Lawrence Berkeley National Laboratory"/>
            <person name="Hensen N."/>
            <person name="Bonometti L."/>
            <person name="Westerberg I."/>
            <person name="Brannstrom I.O."/>
            <person name="Guillou S."/>
            <person name="Cros-Aarteil S."/>
            <person name="Calhoun S."/>
            <person name="Haridas S."/>
            <person name="Kuo A."/>
            <person name="Mondo S."/>
            <person name="Pangilinan J."/>
            <person name="Riley R."/>
            <person name="Labutti K."/>
            <person name="Andreopoulos B."/>
            <person name="Lipzen A."/>
            <person name="Chen C."/>
            <person name="Yanf M."/>
            <person name="Daum C."/>
            <person name="Ng V."/>
            <person name="Clum A."/>
            <person name="Steindorff A."/>
            <person name="Ohm R."/>
            <person name="Martin F."/>
            <person name="Silar P."/>
            <person name="Natvig D."/>
            <person name="Lalanne C."/>
            <person name="Gautier V."/>
            <person name="Ament-Velasquez S.L."/>
            <person name="Kruys A."/>
            <person name="Hutchinson M.I."/>
            <person name="Powell A.J."/>
            <person name="Barry K."/>
            <person name="Miller A.N."/>
            <person name="Grigoriev I.V."/>
            <person name="Debuchy R."/>
            <person name="Gladieux P."/>
            <person name="Thoren M.H."/>
            <person name="Johannesson H."/>
        </authorList>
    </citation>
    <scope>NUCLEOTIDE SEQUENCE</scope>
    <source>
        <strain evidence="7">CBS 606.72</strain>
    </source>
</reference>
<feature type="repeat" description="Pumilio" evidence="3">
    <location>
        <begin position="663"/>
        <end position="699"/>
    </location>
</feature>
<evidence type="ECO:0000259" key="6">
    <source>
        <dbReference type="PROSITE" id="PS50303"/>
    </source>
</evidence>
<feature type="repeat" description="Pumilio" evidence="3">
    <location>
        <begin position="808"/>
        <end position="843"/>
    </location>
</feature>
<keyword evidence="8" id="KW-1185">Reference proteome</keyword>
<dbReference type="GO" id="GO:0003729">
    <property type="term" value="F:mRNA binding"/>
    <property type="evidence" value="ECO:0007669"/>
    <property type="project" value="TreeGrafter"/>
</dbReference>
<feature type="compositionally biased region" description="Polar residues" evidence="5">
    <location>
        <begin position="291"/>
        <end position="325"/>
    </location>
</feature>
<proteinExistence type="predicted"/>
<dbReference type="Pfam" id="PF00806">
    <property type="entry name" value="PUF"/>
    <property type="match status" value="8"/>
</dbReference>
<dbReference type="InterPro" id="IPR016024">
    <property type="entry name" value="ARM-type_fold"/>
</dbReference>
<feature type="region of interest" description="Disordered" evidence="5">
    <location>
        <begin position="110"/>
        <end position="219"/>
    </location>
</feature>
<feature type="repeat" description="Pumilio" evidence="3">
    <location>
        <begin position="844"/>
        <end position="881"/>
    </location>
</feature>
<organism evidence="7 8">
    <name type="scientific">Immersiella caudata</name>
    <dbReference type="NCBI Taxonomy" id="314043"/>
    <lineage>
        <taxon>Eukaryota</taxon>
        <taxon>Fungi</taxon>
        <taxon>Dikarya</taxon>
        <taxon>Ascomycota</taxon>
        <taxon>Pezizomycotina</taxon>
        <taxon>Sordariomycetes</taxon>
        <taxon>Sordariomycetidae</taxon>
        <taxon>Sordariales</taxon>
        <taxon>Lasiosphaeriaceae</taxon>
        <taxon>Immersiella</taxon>
    </lineage>
</organism>
<feature type="compositionally biased region" description="Polar residues" evidence="5">
    <location>
        <begin position="1"/>
        <end position="11"/>
    </location>
</feature>